<reference evidence="1" key="1">
    <citation type="submission" date="2007-11" db="EMBL/GenBank/DDBJ databases">
        <authorList>
            <person name="Fulton L."/>
            <person name="Clifton S."/>
            <person name="Fulton B."/>
            <person name="Xu J."/>
            <person name="Minx P."/>
            <person name="Pepin K.H."/>
            <person name="Johnson M."/>
            <person name="Thiruvilangam P."/>
            <person name="Bhonagiri V."/>
            <person name="Nash W.E."/>
            <person name="Mardis E.R."/>
            <person name="Wilson R.K."/>
        </authorList>
    </citation>
    <scope>NUCLEOTIDE SEQUENCE [LARGE SCALE GENOMIC DNA]</scope>
    <source>
        <strain evidence="1">DSM 17241</strain>
    </source>
</reference>
<dbReference type="AlphaFoldDB" id="B0PBF2"/>
<accession>B0PBF2</accession>
<dbReference type="Proteomes" id="UP000003803">
    <property type="component" value="Unassembled WGS sequence"/>
</dbReference>
<keyword evidence="2" id="KW-1185">Reference proteome</keyword>
<gene>
    <name evidence="1" type="ORF">ANACOL_02103</name>
</gene>
<protein>
    <submittedName>
        <fullName evidence="1">Uncharacterized protein</fullName>
    </submittedName>
</protein>
<comment type="caution">
    <text evidence="1">The sequence shown here is derived from an EMBL/GenBank/DDBJ whole genome shotgun (WGS) entry which is preliminary data.</text>
</comment>
<name>B0PBF2_9FIRM</name>
<dbReference type="HOGENOM" id="CLU_3211621_0_0_9"/>
<evidence type="ECO:0000313" key="1">
    <source>
        <dbReference type="EMBL" id="EDS11482.1"/>
    </source>
</evidence>
<evidence type="ECO:0000313" key="2">
    <source>
        <dbReference type="Proteomes" id="UP000003803"/>
    </source>
</evidence>
<proteinExistence type="predicted"/>
<organism evidence="1 2">
    <name type="scientific">Anaerotruncus colihominis DSM 17241</name>
    <dbReference type="NCBI Taxonomy" id="445972"/>
    <lineage>
        <taxon>Bacteria</taxon>
        <taxon>Bacillati</taxon>
        <taxon>Bacillota</taxon>
        <taxon>Clostridia</taxon>
        <taxon>Eubacteriales</taxon>
        <taxon>Oscillospiraceae</taxon>
        <taxon>Anaerotruncus</taxon>
    </lineage>
</organism>
<sequence>MGSANGKALCSRRLAQSSGPRMLHYSRCEAGLSQPFGAWRAIIM</sequence>
<dbReference type="EMBL" id="ABGD02000014">
    <property type="protein sequence ID" value="EDS11482.1"/>
    <property type="molecule type" value="Genomic_DNA"/>
</dbReference>
<reference evidence="1" key="2">
    <citation type="submission" date="2013-09" db="EMBL/GenBank/DDBJ databases">
        <title>Draft genome sequence of Anaerotruncus colihominis(DSM 17241).</title>
        <authorList>
            <person name="Sudarsanam P."/>
            <person name="Ley R."/>
            <person name="Guruge J."/>
            <person name="Turnbaugh P.J."/>
            <person name="Mahowald M."/>
            <person name="Liep D."/>
            <person name="Gordon J."/>
        </authorList>
    </citation>
    <scope>NUCLEOTIDE SEQUENCE</scope>
    <source>
        <strain evidence="1">DSM 17241</strain>
    </source>
</reference>